<feature type="signal peptide" evidence="2">
    <location>
        <begin position="1"/>
        <end position="29"/>
    </location>
</feature>
<proteinExistence type="predicted"/>
<evidence type="ECO:0000256" key="2">
    <source>
        <dbReference type="SAM" id="SignalP"/>
    </source>
</evidence>
<reference evidence="3 4" key="1">
    <citation type="submission" date="2023-11" db="EMBL/GenBank/DDBJ databases">
        <authorList>
            <person name="Val-Calvo J."/>
            <person name="Scortti M."/>
            <person name="Vazquez-Boland J."/>
        </authorList>
    </citation>
    <scope>NUCLEOTIDE SEQUENCE [LARGE SCALE GENOMIC DNA]</scope>
    <source>
        <strain evidence="3 4">DSM 46662</strain>
    </source>
</reference>
<keyword evidence="2" id="KW-0732">Signal</keyword>
<evidence type="ECO:0000256" key="1">
    <source>
        <dbReference type="SAM" id="Phobius"/>
    </source>
</evidence>
<feature type="chain" id="PRO_5047346434" evidence="2">
    <location>
        <begin position="30"/>
        <end position="342"/>
    </location>
</feature>
<comment type="caution">
    <text evidence="3">The sequence shown here is derived from an EMBL/GenBank/DDBJ whole genome shotgun (WGS) entry which is preliminary data.</text>
</comment>
<keyword evidence="1" id="KW-0812">Transmembrane</keyword>
<dbReference type="Proteomes" id="UP001629744">
    <property type="component" value="Unassembled WGS sequence"/>
</dbReference>
<accession>A0ABW9G068</accession>
<keyword evidence="1" id="KW-0472">Membrane</keyword>
<feature type="transmembrane region" description="Helical" evidence="1">
    <location>
        <begin position="310"/>
        <end position="332"/>
    </location>
</feature>
<keyword evidence="4" id="KW-1185">Reference proteome</keyword>
<sequence length="342" mass="34712">MRPLSALRSLLAVLAAVLMAVGIPASAFAEPDQPAGGALDGSIGIRLVDAPVELKDDPRALRYIIDNLPPGTTITRHVMVSNNTGAPAKIDVYAGSARVADGSFVLEEPGQTNPLTSWTTVDRPTLELDNGQQAEVAVTIAVPEDAPEVEQYAVIWASHKTPASDGSGITNESRVGVRVYLSVGPGNGPPADFTISSLTPRRGPDGTASVVASVTNTGGRAVDLAGTLNLSGGPGGLSAGPIDGVVATIAPGEDGEVAIAVPDSTALPAGPWKADVKLGSGIIKHDMSATVTFPDKGDGESVGASDSTSWPLIVGIVVAVLVVAGLGAYLVIRKRRPSSAEQ</sequence>
<evidence type="ECO:0000313" key="4">
    <source>
        <dbReference type="Proteomes" id="UP001629744"/>
    </source>
</evidence>
<name>A0ABW9G068_9NOCA</name>
<dbReference type="RefSeq" id="WP_348603043.1">
    <property type="nucleotide sequence ID" value="NZ_CP157276.1"/>
</dbReference>
<gene>
    <name evidence="3" type="ORF">ABEU19_003749</name>
</gene>
<dbReference type="EMBL" id="JBDLNU010000004">
    <property type="protein sequence ID" value="MFM1730223.1"/>
    <property type="molecule type" value="Genomic_DNA"/>
</dbReference>
<protein>
    <submittedName>
        <fullName evidence="3">Uncharacterized protein</fullName>
    </submittedName>
</protein>
<evidence type="ECO:0000313" key="3">
    <source>
        <dbReference type="EMBL" id="MFM1730223.1"/>
    </source>
</evidence>
<keyword evidence="1" id="KW-1133">Transmembrane helix</keyword>
<organism evidence="3 4">
    <name type="scientific">Prescottella soli</name>
    <dbReference type="NCBI Taxonomy" id="1543852"/>
    <lineage>
        <taxon>Bacteria</taxon>
        <taxon>Bacillati</taxon>
        <taxon>Actinomycetota</taxon>
        <taxon>Actinomycetes</taxon>
        <taxon>Mycobacteriales</taxon>
        <taxon>Nocardiaceae</taxon>
        <taxon>Prescottella</taxon>
    </lineage>
</organism>